<dbReference type="EMBL" id="JAJGMW010000013">
    <property type="protein sequence ID" value="MCC4213283.1"/>
    <property type="molecule type" value="Genomic_DNA"/>
</dbReference>
<dbReference type="PANTHER" id="PTHR42734:SF17">
    <property type="entry name" value="METAL TRANSPORT SYSTEM ATP-BINDING PROTEIN TM_0124-RELATED"/>
    <property type="match status" value="1"/>
</dbReference>
<keyword evidence="7" id="KW-1185">Reference proteome</keyword>
<dbReference type="Proteomes" id="UP001197770">
    <property type="component" value="Unassembled WGS sequence"/>
</dbReference>
<dbReference type="GO" id="GO:0005524">
    <property type="term" value="F:ATP binding"/>
    <property type="evidence" value="ECO:0007669"/>
    <property type="project" value="UniProtKB-KW"/>
</dbReference>
<evidence type="ECO:0000256" key="2">
    <source>
        <dbReference type="ARBA" id="ARBA00022448"/>
    </source>
</evidence>
<evidence type="ECO:0000313" key="6">
    <source>
        <dbReference type="EMBL" id="MCC4213283.1"/>
    </source>
</evidence>
<organism evidence="6 7">
    <name type="scientific">Leeuwenhoekiella parthenopeia</name>
    <dbReference type="NCBI Taxonomy" id="2890320"/>
    <lineage>
        <taxon>Bacteria</taxon>
        <taxon>Pseudomonadati</taxon>
        <taxon>Bacteroidota</taxon>
        <taxon>Flavobacteriia</taxon>
        <taxon>Flavobacteriales</taxon>
        <taxon>Flavobacteriaceae</taxon>
        <taxon>Leeuwenhoekiella</taxon>
    </lineage>
</organism>
<protein>
    <submittedName>
        <fullName evidence="6">ATP-binding cassette domain-containing protein</fullName>
    </submittedName>
</protein>
<evidence type="ECO:0000313" key="7">
    <source>
        <dbReference type="Proteomes" id="UP001197770"/>
    </source>
</evidence>
<keyword evidence="2" id="KW-0813">Transport</keyword>
<sequence>MATPTHYAYNTTGQRIRQQDLVSLLKADWLKQEAGPRGQLFSEYSLTQYLDLEYRLGEKILTNDQDSLLTKSTGERKKLLLAYQLAQNPDYLILDHPFDGLDLETVKALKAQLRLLAGHTAILQLYTRHEDLLTFCTDTLVFENGTFYKGGKLKPKDPDLKAEAEYQMPQALTASSDMPEVLIEFRDVSVSFGDTCVLQNITWQIKKAETWQLTGANGSGKTTLLSMITGDSVKGYGKELYIFGTKKGSGESVWELKKKIGYVTPVLTERFDGMHSVSDMVVGGIYDSVGLYKRPTSLERSIAAQWIALIGLESKSSSRFRDLSEVNKRLVLIARAMIKNPPLLILDEPTFALGDQDAALVVGLINKLSESTRAAIIYVSHRQEPGLRVDREFRLTKTEKGSVGTLKEG</sequence>
<dbReference type="SUPFAM" id="SSF52540">
    <property type="entry name" value="P-loop containing nucleoside triphosphate hydrolases"/>
    <property type="match status" value="2"/>
</dbReference>
<dbReference type="PANTHER" id="PTHR42734">
    <property type="entry name" value="METAL TRANSPORT SYSTEM ATP-BINDING PROTEIN TM_0124-RELATED"/>
    <property type="match status" value="1"/>
</dbReference>
<proteinExistence type="inferred from homology"/>
<reference evidence="6 7" key="1">
    <citation type="submission" date="2021-11" db="EMBL/GenBank/DDBJ databases">
        <title>Seasonal and diel survey of microbial diversity of the Tyrrhenian coast.</title>
        <authorList>
            <person name="Gattoni G."/>
            <person name="Corral P."/>
        </authorList>
    </citation>
    <scope>NUCLEOTIDE SEQUENCE [LARGE SCALE GENOMIC DNA]</scope>
    <source>
        <strain evidence="6 7">Mr9</strain>
    </source>
</reference>
<dbReference type="InterPro" id="IPR027417">
    <property type="entry name" value="P-loop_NTPase"/>
</dbReference>
<evidence type="ECO:0000256" key="1">
    <source>
        <dbReference type="ARBA" id="ARBA00005417"/>
    </source>
</evidence>
<accession>A0ABS8GUX7</accession>
<name>A0ABS8GUX7_9FLAO</name>
<dbReference type="Pfam" id="PF00005">
    <property type="entry name" value="ABC_tran"/>
    <property type="match status" value="1"/>
</dbReference>
<keyword evidence="4 6" id="KW-0067">ATP-binding</keyword>
<evidence type="ECO:0000256" key="3">
    <source>
        <dbReference type="ARBA" id="ARBA00022741"/>
    </source>
</evidence>
<dbReference type="RefSeq" id="WP_228230344.1">
    <property type="nucleotide sequence ID" value="NZ_JAJGMW010000013.1"/>
</dbReference>
<keyword evidence="3" id="KW-0547">Nucleotide-binding</keyword>
<dbReference type="InterPro" id="IPR003439">
    <property type="entry name" value="ABC_transporter-like_ATP-bd"/>
</dbReference>
<dbReference type="InterPro" id="IPR003593">
    <property type="entry name" value="AAA+_ATPase"/>
</dbReference>
<feature type="domain" description="ABC transporter" evidence="5">
    <location>
        <begin position="183"/>
        <end position="408"/>
    </location>
</feature>
<dbReference type="Gene3D" id="3.40.50.300">
    <property type="entry name" value="P-loop containing nucleotide triphosphate hydrolases"/>
    <property type="match status" value="2"/>
</dbReference>
<dbReference type="CDD" id="cd00267">
    <property type="entry name" value="ABC_ATPase"/>
    <property type="match status" value="1"/>
</dbReference>
<dbReference type="PROSITE" id="PS50893">
    <property type="entry name" value="ABC_TRANSPORTER_2"/>
    <property type="match status" value="1"/>
</dbReference>
<comment type="caution">
    <text evidence="6">The sequence shown here is derived from an EMBL/GenBank/DDBJ whole genome shotgun (WGS) entry which is preliminary data.</text>
</comment>
<dbReference type="SMART" id="SM00382">
    <property type="entry name" value="AAA"/>
    <property type="match status" value="1"/>
</dbReference>
<comment type="similarity">
    <text evidence="1">Belongs to the ABC transporter superfamily.</text>
</comment>
<dbReference type="InterPro" id="IPR050153">
    <property type="entry name" value="Metal_Ion_Import_ABC"/>
</dbReference>
<gene>
    <name evidence="6" type="ORF">LLW17_11170</name>
</gene>
<evidence type="ECO:0000256" key="4">
    <source>
        <dbReference type="ARBA" id="ARBA00022840"/>
    </source>
</evidence>
<evidence type="ECO:0000259" key="5">
    <source>
        <dbReference type="PROSITE" id="PS50893"/>
    </source>
</evidence>